<dbReference type="Proteomes" id="UP001642482">
    <property type="component" value="Unassembled WGS sequence"/>
</dbReference>
<dbReference type="SMART" id="SM00822">
    <property type="entry name" value="PKS_KR"/>
    <property type="match status" value="1"/>
</dbReference>
<accession>A0ABP0BWZ9</accession>
<evidence type="ECO:0000313" key="5">
    <source>
        <dbReference type="EMBL" id="CAK7224218.1"/>
    </source>
</evidence>
<dbReference type="InterPro" id="IPR057326">
    <property type="entry name" value="KR_dom"/>
</dbReference>
<dbReference type="InterPro" id="IPR036291">
    <property type="entry name" value="NAD(P)-bd_dom_sf"/>
</dbReference>
<comment type="caution">
    <text evidence="5">The sequence shown here is derived from an EMBL/GenBank/DDBJ whole genome shotgun (WGS) entry which is preliminary data.</text>
</comment>
<name>A0ABP0BWZ9_9PEZI</name>
<dbReference type="PRINTS" id="PR00080">
    <property type="entry name" value="SDRFAMILY"/>
</dbReference>
<gene>
    <name evidence="5" type="ORF">SEUCBS140593_005498</name>
</gene>
<evidence type="ECO:0000313" key="6">
    <source>
        <dbReference type="Proteomes" id="UP001642482"/>
    </source>
</evidence>
<proteinExistence type="inferred from homology"/>
<dbReference type="PRINTS" id="PR00081">
    <property type="entry name" value="GDHRDH"/>
</dbReference>
<comment type="similarity">
    <text evidence="1">Belongs to the short-chain dehydrogenases/reductases (SDR) family.</text>
</comment>
<reference evidence="5 6" key="1">
    <citation type="submission" date="2024-01" db="EMBL/GenBank/DDBJ databases">
        <authorList>
            <person name="Allen C."/>
            <person name="Tagirdzhanova G."/>
        </authorList>
    </citation>
    <scope>NUCLEOTIDE SEQUENCE [LARGE SCALE GENOMIC DNA]</scope>
</reference>
<keyword evidence="3" id="KW-0560">Oxidoreductase</keyword>
<evidence type="ECO:0000256" key="1">
    <source>
        <dbReference type="ARBA" id="ARBA00006484"/>
    </source>
</evidence>
<keyword evidence="6" id="KW-1185">Reference proteome</keyword>
<dbReference type="PROSITE" id="PS00061">
    <property type="entry name" value="ADH_SHORT"/>
    <property type="match status" value="1"/>
</dbReference>
<dbReference type="PANTHER" id="PTHR42760:SF45">
    <property type="entry name" value="SHORT CHAIN DEHYDROGENASE_REDUCTASE FAMILY PROTEIN, PUTATIVE (AFU_ORTHOLOGUE AFUA_3G09150)-RELATED"/>
    <property type="match status" value="1"/>
</dbReference>
<dbReference type="CDD" id="cd05233">
    <property type="entry name" value="SDR_c"/>
    <property type="match status" value="1"/>
</dbReference>
<dbReference type="InterPro" id="IPR020904">
    <property type="entry name" value="Sc_DH/Rdtase_CS"/>
</dbReference>
<evidence type="ECO:0000256" key="2">
    <source>
        <dbReference type="ARBA" id="ARBA00022857"/>
    </source>
</evidence>
<keyword evidence="2" id="KW-0521">NADP</keyword>
<dbReference type="Pfam" id="PF13561">
    <property type="entry name" value="adh_short_C2"/>
    <property type="match status" value="1"/>
</dbReference>
<dbReference type="SUPFAM" id="SSF51735">
    <property type="entry name" value="NAD(P)-binding Rossmann-fold domains"/>
    <property type="match status" value="1"/>
</dbReference>
<sequence>MSLLDGKVIALTGAASGIGLATAKLLAARGAILSVADVSEERLHAAMELLPKGTVAATVDVRDSKQVADWIDRTVHIHGRLDGAVNMAGVVTMGTMLRDDTDDAWDFIMGVNAKGTFNCLRAQLQHMSKGGSIVNAASVAGQMGVAALGIYSASKHAVIGLTKSAAREHPDIRVNAVAPGVIATPMTEAMESALGVKMPIKPQVMSRQADPREVATVIAFLLSDDASFVTGTVYNVDGGYN</sequence>
<dbReference type="InterPro" id="IPR002347">
    <property type="entry name" value="SDR_fam"/>
</dbReference>
<dbReference type="EMBL" id="CAWUHD010000054">
    <property type="protein sequence ID" value="CAK7224218.1"/>
    <property type="molecule type" value="Genomic_DNA"/>
</dbReference>
<evidence type="ECO:0000259" key="4">
    <source>
        <dbReference type="SMART" id="SM00822"/>
    </source>
</evidence>
<organism evidence="5 6">
    <name type="scientific">Sporothrix eucalyptigena</name>
    <dbReference type="NCBI Taxonomy" id="1812306"/>
    <lineage>
        <taxon>Eukaryota</taxon>
        <taxon>Fungi</taxon>
        <taxon>Dikarya</taxon>
        <taxon>Ascomycota</taxon>
        <taxon>Pezizomycotina</taxon>
        <taxon>Sordariomycetes</taxon>
        <taxon>Sordariomycetidae</taxon>
        <taxon>Ophiostomatales</taxon>
        <taxon>Ophiostomataceae</taxon>
        <taxon>Sporothrix</taxon>
    </lineage>
</organism>
<dbReference type="PANTHER" id="PTHR42760">
    <property type="entry name" value="SHORT-CHAIN DEHYDROGENASES/REDUCTASES FAMILY MEMBER"/>
    <property type="match status" value="1"/>
</dbReference>
<protein>
    <recommendedName>
        <fullName evidence="4">Ketoreductase domain-containing protein</fullName>
    </recommendedName>
</protein>
<evidence type="ECO:0000256" key="3">
    <source>
        <dbReference type="ARBA" id="ARBA00023002"/>
    </source>
</evidence>
<feature type="domain" description="Ketoreductase" evidence="4">
    <location>
        <begin position="7"/>
        <end position="185"/>
    </location>
</feature>
<dbReference type="Gene3D" id="3.40.50.720">
    <property type="entry name" value="NAD(P)-binding Rossmann-like Domain"/>
    <property type="match status" value="1"/>
</dbReference>